<comment type="similarity">
    <text evidence="2">Belongs to the SMC family. SMC4 subfamily.</text>
</comment>
<dbReference type="SUPFAM" id="SSF52540">
    <property type="entry name" value="P-loop containing nucleoside triphosphate hydrolases"/>
    <property type="match status" value="1"/>
</dbReference>
<dbReference type="InterPro" id="IPR010935">
    <property type="entry name" value="SMC_hinge"/>
</dbReference>
<dbReference type="InterPro" id="IPR003395">
    <property type="entry name" value="RecF/RecN/SMC_N"/>
</dbReference>
<dbReference type="PIRSF" id="PIRSF005719">
    <property type="entry name" value="SMC"/>
    <property type="match status" value="1"/>
</dbReference>
<dbReference type="Pfam" id="PF06470">
    <property type="entry name" value="SMC_hinge"/>
    <property type="match status" value="1"/>
</dbReference>
<evidence type="ECO:0000256" key="2">
    <source>
        <dbReference type="ARBA" id="ARBA00006005"/>
    </source>
</evidence>
<reference evidence="12 13" key="1">
    <citation type="journal article" date="2022" name="bioRxiv">
        <title>Genomics of Preaxostyla Flagellates Illuminates Evolutionary Transitions and the Path Towards Mitochondrial Loss.</title>
        <authorList>
            <person name="Novak L.V.F."/>
            <person name="Treitli S.C."/>
            <person name="Pyrih J."/>
            <person name="Halakuc P."/>
            <person name="Pipaliya S.V."/>
            <person name="Vacek V."/>
            <person name="Brzon O."/>
            <person name="Soukal P."/>
            <person name="Eme L."/>
            <person name="Dacks J.B."/>
            <person name="Karnkowska A."/>
            <person name="Elias M."/>
            <person name="Hampl V."/>
        </authorList>
    </citation>
    <scope>NUCLEOTIDE SEQUENCE [LARGE SCALE GENOMIC DNA]</scope>
    <source>
        <strain evidence="12">NAU3</strain>
        <tissue evidence="12">Gut</tissue>
    </source>
</reference>
<accession>A0ABQ9XT58</accession>
<evidence type="ECO:0000313" key="13">
    <source>
        <dbReference type="Proteomes" id="UP001281761"/>
    </source>
</evidence>
<sequence length="1278" mass="145951">MENPPSRLIIQNIEVENFKSYYGKHNLGPFHPYFSCVVGPNGSGKSNVIDALLFVFGFRARDIRMKSIEELIHNSENYSDLQYASVTVHFALAYETNDGTDVQVVPQSSFTVSRGITKRQKGATSTYHLDGRECSLKQIVAKLGEYGLDVKNNRFLILQGEVESISLMKPKGNAQTGEVGLLEYIEEIIGTNQYIEPIQESEKEADVLQESLQTDIFSMKVVEAEKRQLEGPKNEAEMYLAKQRELLELKAERCFYYKDQAEETVRQEEIRLQECKERFDAENAKLKETKKKQNELTESLRTENSKLKSIDEQLDKDEEELNQKKKKNSELTKEIEKLAKQTTKAEKELVKMKEELQTDQRNLDVVATSVEKLKESQAQKNKELEESEKALATLREQLAAKTQKEVAEMSQLQKVKQKAESELTKLKGDQNKVRSSLQSKKMRLEEAQEETAKNTATVTEITKKMEDLEVTLKARNEEREERKQHKRRMEDELRTLENDRVAIRNQLNEVKEKINEYQQIRQQQESEDSVINALQHEMQSGRLKGIFGRLNSLGRIPHKYLEALNAAGGGSLRHIVVDTSKTATQCISFLKKNHLGVETFMIMEKLAPQTRNGIDAVNAEHEKWLSERQTPENMPFPKEAQLLFKLIEPDEPQFQVPFYFAVRNTLVTANMDLATSIAFPSGKPRRRVVTLDGGLIELVGTMSGGGRRPQEGNQKGGQRPDTLVKISSGVGLVDPKALKQMEREFQDNQRLAGNLEHQLNEIQDRTNRIYNEQRETGLNTQNDQQELERKKIERALNELRKQLQVAQTRMTATQATVGNEKVLKTEVAKLEEQEEQARQKTEVKEKEVSSIQARMDAIMELIEKQGGAEVSNLKSDINSLRSLVASENSKLNTDSAKLQQLRRQVTALTKNIDKGTEQIRQSKERQEQLDAEKEQNLQDGAVVLERYQTNQKLKEEVEELIGTLQKELAEVKDMRFQIEKDVAVIESELSELQDVVNQNKMKVGQWEDELRKLSEVKLGPDEIPFTPNLTLSVKALRSLTISDVEESIAQLTQALASIQVDFGAIIRFKEKERELDEKMAKVNETREQHRLAKDKCDELKGKRFQEFMAGFGVISLRLKEMYQMLTLGGDAEIELVDQADPFSEGLIFSVRPPTKSWKNIRNLSGGEKTLSSLSLVFALHHFRPNPLYVMDEIDAALDFRNVSIIAQYIKSQTRNAQFIIISLRNNMFELGDQLIGIYKTYNCTQSVSIRPRDFVIKGAVTLDKPVPRVDQIEAPTPL</sequence>
<keyword evidence="6" id="KW-0226">DNA condensation</keyword>
<comment type="caution">
    <text evidence="12">The sequence shown here is derived from an EMBL/GenBank/DDBJ whole genome shotgun (WGS) entry which is preliminary data.</text>
</comment>
<keyword evidence="3" id="KW-0547">Nucleotide-binding</keyword>
<evidence type="ECO:0000256" key="1">
    <source>
        <dbReference type="ARBA" id="ARBA00004123"/>
    </source>
</evidence>
<comment type="subcellular location">
    <subcellularLocation>
        <location evidence="1 8">Nucleus</location>
    </subcellularLocation>
</comment>
<evidence type="ECO:0000256" key="5">
    <source>
        <dbReference type="ARBA" id="ARBA00023054"/>
    </source>
</evidence>
<feature type="coiled-coil region" evidence="9">
    <location>
        <begin position="1041"/>
        <end position="1102"/>
    </location>
</feature>
<dbReference type="Pfam" id="PF02463">
    <property type="entry name" value="SMC_N"/>
    <property type="match status" value="1"/>
</dbReference>
<dbReference type="InterPro" id="IPR036277">
    <property type="entry name" value="SMC_hinge_sf"/>
</dbReference>
<keyword evidence="13" id="KW-1185">Reference proteome</keyword>
<dbReference type="PANTHER" id="PTHR18937">
    <property type="entry name" value="STRUCTURAL MAINTENANCE OF CHROMOSOMES SMC FAMILY MEMBER"/>
    <property type="match status" value="1"/>
</dbReference>
<keyword evidence="7 8" id="KW-0539">Nucleus</keyword>
<keyword evidence="5 9" id="KW-0175">Coiled coil</keyword>
<feature type="coiled-coil region" evidence="9">
    <location>
        <begin position="891"/>
        <end position="974"/>
    </location>
</feature>
<dbReference type="Gene3D" id="3.40.50.300">
    <property type="entry name" value="P-loop containing nucleotide triphosphate hydrolases"/>
    <property type="match status" value="2"/>
</dbReference>
<evidence type="ECO:0000256" key="7">
    <source>
        <dbReference type="ARBA" id="ARBA00023242"/>
    </source>
</evidence>
<dbReference type="InterPro" id="IPR024704">
    <property type="entry name" value="SMC"/>
</dbReference>
<dbReference type="EMBL" id="JARBJD010000075">
    <property type="protein sequence ID" value="KAK2954663.1"/>
    <property type="molecule type" value="Genomic_DNA"/>
</dbReference>
<dbReference type="Proteomes" id="UP001281761">
    <property type="component" value="Unassembled WGS sequence"/>
</dbReference>
<evidence type="ECO:0000259" key="11">
    <source>
        <dbReference type="SMART" id="SM00968"/>
    </source>
</evidence>
<evidence type="ECO:0000256" key="8">
    <source>
        <dbReference type="PIRNR" id="PIRNR005719"/>
    </source>
</evidence>
<proteinExistence type="inferred from homology"/>
<evidence type="ECO:0000256" key="9">
    <source>
        <dbReference type="SAM" id="Coils"/>
    </source>
</evidence>
<name>A0ABQ9XT58_9EUKA</name>
<dbReference type="SUPFAM" id="SSF75553">
    <property type="entry name" value="Smc hinge domain"/>
    <property type="match status" value="1"/>
</dbReference>
<dbReference type="SMART" id="SM00968">
    <property type="entry name" value="SMC_hinge"/>
    <property type="match status" value="1"/>
</dbReference>
<evidence type="ECO:0000256" key="4">
    <source>
        <dbReference type="ARBA" id="ARBA00022840"/>
    </source>
</evidence>
<evidence type="ECO:0000256" key="6">
    <source>
        <dbReference type="ARBA" id="ARBA00023067"/>
    </source>
</evidence>
<feature type="region of interest" description="Disordered" evidence="10">
    <location>
        <begin position="701"/>
        <end position="721"/>
    </location>
</feature>
<feature type="compositionally biased region" description="Basic and acidic residues" evidence="10">
    <location>
        <begin position="290"/>
        <end position="313"/>
    </location>
</feature>
<dbReference type="Gene3D" id="1.20.1060.20">
    <property type="match status" value="1"/>
</dbReference>
<keyword evidence="4" id="KW-0067">ATP-binding</keyword>
<dbReference type="PANTHER" id="PTHR18937:SF172">
    <property type="entry name" value="STRUCTURAL MAINTENANCE OF CHROMOSOMES PROTEIN"/>
    <property type="match status" value="1"/>
</dbReference>
<feature type="coiled-coil region" evidence="9">
    <location>
        <begin position="738"/>
        <end position="847"/>
    </location>
</feature>
<organism evidence="12 13">
    <name type="scientific">Blattamonas nauphoetae</name>
    <dbReference type="NCBI Taxonomy" id="2049346"/>
    <lineage>
        <taxon>Eukaryota</taxon>
        <taxon>Metamonada</taxon>
        <taxon>Preaxostyla</taxon>
        <taxon>Oxymonadida</taxon>
        <taxon>Blattamonas</taxon>
    </lineage>
</organism>
<gene>
    <name evidence="12" type="ORF">BLNAU_10318</name>
</gene>
<dbReference type="InterPro" id="IPR027417">
    <property type="entry name" value="P-loop_NTPase"/>
</dbReference>
<feature type="compositionally biased region" description="Basic and acidic residues" evidence="10">
    <location>
        <begin position="442"/>
        <end position="452"/>
    </location>
</feature>
<evidence type="ECO:0000313" key="12">
    <source>
        <dbReference type="EMBL" id="KAK2954663.1"/>
    </source>
</evidence>
<evidence type="ECO:0000256" key="3">
    <source>
        <dbReference type="ARBA" id="ARBA00022741"/>
    </source>
</evidence>
<dbReference type="Gene3D" id="3.30.70.1620">
    <property type="match status" value="1"/>
</dbReference>
<feature type="domain" description="SMC hinge" evidence="11">
    <location>
        <begin position="544"/>
        <end position="678"/>
    </location>
</feature>
<protein>
    <recommendedName>
        <fullName evidence="8">Structural maintenance of chromosomes protein</fullName>
    </recommendedName>
</protein>
<evidence type="ECO:0000256" key="10">
    <source>
        <dbReference type="SAM" id="MobiDB-lite"/>
    </source>
</evidence>
<feature type="region of interest" description="Disordered" evidence="10">
    <location>
        <begin position="425"/>
        <end position="455"/>
    </location>
</feature>
<feature type="region of interest" description="Disordered" evidence="10">
    <location>
        <begin position="290"/>
        <end position="329"/>
    </location>
</feature>